<evidence type="ECO:0000259" key="1">
    <source>
        <dbReference type="Pfam" id="PF13649"/>
    </source>
</evidence>
<dbReference type="Pfam" id="PF13649">
    <property type="entry name" value="Methyltransf_25"/>
    <property type="match status" value="1"/>
</dbReference>
<proteinExistence type="predicted"/>
<dbReference type="GO" id="GO:0008168">
    <property type="term" value="F:methyltransferase activity"/>
    <property type="evidence" value="ECO:0007669"/>
    <property type="project" value="TreeGrafter"/>
</dbReference>
<dbReference type="GeneID" id="81392696"/>
<dbReference type="OrthoDB" id="2013972at2759"/>
<dbReference type="PANTHER" id="PTHR42912:SF83">
    <property type="entry name" value="METHYLTRANSFERASE TYPE 11 DOMAIN-CONTAINING PROTEIN"/>
    <property type="match status" value="1"/>
</dbReference>
<name>A0A9W9KGE6_9EURO</name>
<accession>A0A9W9KGE6</accession>
<dbReference type="AlphaFoldDB" id="A0A9W9KGE6"/>
<organism evidence="2 3">
    <name type="scientific">Penicillium alfredii</name>
    <dbReference type="NCBI Taxonomy" id="1506179"/>
    <lineage>
        <taxon>Eukaryota</taxon>
        <taxon>Fungi</taxon>
        <taxon>Dikarya</taxon>
        <taxon>Ascomycota</taxon>
        <taxon>Pezizomycotina</taxon>
        <taxon>Eurotiomycetes</taxon>
        <taxon>Eurotiomycetidae</taxon>
        <taxon>Eurotiales</taxon>
        <taxon>Aspergillaceae</taxon>
        <taxon>Penicillium</taxon>
    </lineage>
</organism>
<reference evidence="2" key="2">
    <citation type="journal article" date="2023" name="IMA Fungus">
        <title>Comparative genomic study of the Penicillium genus elucidates a diverse pangenome and 15 lateral gene transfer events.</title>
        <authorList>
            <person name="Petersen C."/>
            <person name="Sorensen T."/>
            <person name="Nielsen M.R."/>
            <person name="Sondergaard T.E."/>
            <person name="Sorensen J.L."/>
            <person name="Fitzpatrick D.A."/>
            <person name="Frisvad J.C."/>
            <person name="Nielsen K.L."/>
        </authorList>
    </citation>
    <scope>NUCLEOTIDE SEQUENCE</scope>
    <source>
        <strain evidence="2">IBT 34128</strain>
    </source>
</reference>
<protein>
    <recommendedName>
        <fullName evidence="1">Methyltransferase domain-containing protein</fullName>
    </recommendedName>
</protein>
<feature type="domain" description="Methyltransferase" evidence="1">
    <location>
        <begin position="54"/>
        <end position="154"/>
    </location>
</feature>
<dbReference type="Gene3D" id="3.40.50.150">
    <property type="entry name" value="Vaccinia Virus protein VP39"/>
    <property type="match status" value="1"/>
</dbReference>
<sequence>MSPNQEWENIFKGNAFVNQYQTGERVTGTFARPLIEQSRLIDYTKSNPDKPLVVLDNACGTGVVSSILHHELDDSVKRNWRLTCGDISEGMLEWTRHRMQEEDWQNAETKTVDMLKTGLPNAHFTHVFTAFAYMTLPDSSAAFDETTRILQPGGTIAFSTWIEPGWLSIVKKAVETIPGNLPFPTHQEFLSVMRNGEWHSVSWIESQLKQRGFEDINVQADFKKISLRVTQLVDMTMVMFPMVAKFFWSEKQREEDQSKVRPALTKYLEDIYGKDGDVPMDWTAILSTARKPY</sequence>
<evidence type="ECO:0000313" key="3">
    <source>
        <dbReference type="Proteomes" id="UP001141434"/>
    </source>
</evidence>
<dbReference type="EMBL" id="JAPMSZ010000004">
    <property type="protein sequence ID" value="KAJ5105599.1"/>
    <property type="molecule type" value="Genomic_DNA"/>
</dbReference>
<dbReference type="InterPro" id="IPR050508">
    <property type="entry name" value="Methyltransf_Superfamily"/>
</dbReference>
<dbReference type="CDD" id="cd02440">
    <property type="entry name" value="AdoMet_MTases"/>
    <property type="match status" value="1"/>
</dbReference>
<dbReference type="InterPro" id="IPR029063">
    <property type="entry name" value="SAM-dependent_MTases_sf"/>
</dbReference>
<dbReference type="InterPro" id="IPR041698">
    <property type="entry name" value="Methyltransf_25"/>
</dbReference>
<dbReference type="RefSeq" id="XP_056514595.1">
    <property type="nucleotide sequence ID" value="XM_056653528.1"/>
</dbReference>
<dbReference type="PANTHER" id="PTHR42912">
    <property type="entry name" value="METHYLTRANSFERASE"/>
    <property type="match status" value="1"/>
</dbReference>
<evidence type="ECO:0000313" key="2">
    <source>
        <dbReference type="EMBL" id="KAJ5105599.1"/>
    </source>
</evidence>
<comment type="caution">
    <text evidence="2">The sequence shown here is derived from an EMBL/GenBank/DDBJ whole genome shotgun (WGS) entry which is preliminary data.</text>
</comment>
<dbReference type="SUPFAM" id="SSF53335">
    <property type="entry name" value="S-adenosyl-L-methionine-dependent methyltransferases"/>
    <property type="match status" value="1"/>
</dbReference>
<dbReference type="Proteomes" id="UP001141434">
    <property type="component" value="Unassembled WGS sequence"/>
</dbReference>
<gene>
    <name evidence="2" type="ORF">NUU61_002946</name>
</gene>
<reference evidence="2" key="1">
    <citation type="submission" date="2022-11" db="EMBL/GenBank/DDBJ databases">
        <authorList>
            <person name="Petersen C."/>
        </authorList>
    </citation>
    <scope>NUCLEOTIDE SEQUENCE</scope>
    <source>
        <strain evidence="2">IBT 34128</strain>
    </source>
</reference>
<keyword evidence="3" id="KW-1185">Reference proteome</keyword>